<evidence type="ECO:0000313" key="2">
    <source>
        <dbReference type="Proteomes" id="UP001234297"/>
    </source>
</evidence>
<dbReference type="EMBL" id="CM056812">
    <property type="protein sequence ID" value="KAJ8617188.1"/>
    <property type="molecule type" value="Genomic_DNA"/>
</dbReference>
<reference evidence="1 2" key="1">
    <citation type="journal article" date="2022" name="Hortic Res">
        <title>A haplotype resolved chromosomal level avocado genome allows analysis of novel avocado genes.</title>
        <authorList>
            <person name="Nath O."/>
            <person name="Fletcher S.J."/>
            <person name="Hayward A."/>
            <person name="Shaw L.M."/>
            <person name="Masouleh A.K."/>
            <person name="Furtado A."/>
            <person name="Henry R.J."/>
            <person name="Mitter N."/>
        </authorList>
    </citation>
    <scope>NUCLEOTIDE SEQUENCE [LARGE SCALE GENOMIC DNA]</scope>
    <source>
        <strain evidence="2">cv. Hass</strain>
    </source>
</reference>
<accession>A0ACC2K8E6</accession>
<keyword evidence="2" id="KW-1185">Reference proteome</keyword>
<dbReference type="Proteomes" id="UP001234297">
    <property type="component" value="Chromosome 4"/>
</dbReference>
<gene>
    <name evidence="1" type="ORF">MRB53_013374</name>
</gene>
<proteinExistence type="predicted"/>
<evidence type="ECO:0000313" key="1">
    <source>
        <dbReference type="EMBL" id="KAJ8617188.1"/>
    </source>
</evidence>
<protein>
    <submittedName>
        <fullName evidence="1">Uncharacterized protein</fullName>
    </submittedName>
</protein>
<organism evidence="1 2">
    <name type="scientific">Persea americana</name>
    <name type="common">Avocado</name>
    <dbReference type="NCBI Taxonomy" id="3435"/>
    <lineage>
        <taxon>Eukaryota</taxon>
        <taxon>Viridiplantae</taxon>
        <taxon>Streptophyta</taxon>
        <taxon>Embryophyta</taxon>
        <taxon>Tracheophyta</taxon>
        <taxon>Spermatophyta</taxon>
        <taxon>Magnoliopsida</taxon>
        <taxon>Magnoliidae</taxon>
        <taxon>Laurales</taxon>
        <taxon>Lauraceae</taxon>
        <taxon>Persea</taxon>
    </lineage>
</organism>
<sequence>MVTVENLRPAFTDIDSLIKGEDFVGYPTGSFLFEHLKHLGLQGEKLKPYSTAEEYEEALSQGSSNGGVSAIVDTIPYIRIFLAKYCNQYTMTQEVYETAGFGFKPNEKKSFPETCSVTCSMSESSPKSRILVLCSSTC</sequence>
<comment type="caution">
    <text evidence="1">The sequence shown here is derived from an EMBL/GenBank/DDBJ whole genome shotgun (WGS) entry which is preliminary data.</text>
</comment>
<name>A0ACC2K8E6_PERAE</name>